<proteinExistence type="predicted"/>
<sequence>MAVVEVIFLTGIHKLNRLGRLSLEAPLWVAQSADELTTLALEAVAGGAKRLVVLGGDGSINRILPALVYQETALGIIPLGRANDLAWSLGLPHCLEEAIKVALKGKVVSRGVFRLNRHHFFVTVGGLGFPALVAQWAQYGRSLWSYPFWALRLVGRARPLTFTLNSGNTIYEAKTLALLFGSVNRLGHLFRLPVQRPFPFCLWLKDHSPGKAFKILILSFLGRLKGQVFFLGSDSRLRISLDSPRTFFGDGEILARGRNFTVEWISHALNLVVPAN</sequence>
<keyword evidence="2" id="KW-1185">Reference proteome</keyword>
<dbReference type="EMBL" id="CP048877">
    <property type="protein sequence ID" value="QIJ72715.1"/>
    <property type="molecule type" value="Genomic_DNA"/>
</dbReference>
<evidence type="ECO:0000313" key="1">
    <source>
        <dbReference type="EMBL" id="QIJ72715.1"/>
    </source>
</evidence>
<organism evidence="1 2">
    <name type="scientific">Thermosulfuriphilus ammonigenes</name>
    <dbReference type="NCBI Taxonomy" id="1936021"/>
    <lineage>
        <taxon>Bacteria</taxon>
        <taxon>Pseudomonadati</taxon>
        <taxon>Thermodesulfobacteriota</taxon>
        <taxon>Thermodesulfobacteria</taxon>
        <taxon>Thermodesulfobacteriales</taxon>
        <taxon>Thermodesulfobacteriaceae</taxon>
        <taxon>Thermosulfuriphilus</taxon>
    </lineage>
</organism>
<dbReference type="InterPro" id="IPR016064">
    <property type="entry name" value="NAD/diacylglycerol_kinase_sf"/>
</dbReference>
<dbReference type="Pfam" id="PF00781">
    <property type="entry name" value="DAGK_cat"/>
    <property type="match status" value="1"/>
</dbReference>
<dbReference type="Proteomes" id="UP000502179">
    <property type="component" value="Chromosome"/>
</dbReference>
<dbReference type="Gene3D" id="2.60.200.40">
    <property type="match status" value="1"/>
</dbReference>
<dbReference type="KEGG" id="tav:G4V39_10695"/>
<dbReference type="SUPFAM" id="SSF111331">
    <property type="entry name" value="NAD kinase/diacylglycerol kinase-like"/>
    <property type="match status" value="1"/>
</dbReference>
<name>A0A6G7PYE2_9BACT</name>
<protein>
    <submittedName>
        <fullName evidence="1">Uncharacterized protein</fullName>
    </submittedName>
</protein>
<dbReference type="PROSITE" id="PS50146">
    <property type="entry name" value="DAGK"/>
    <property type="match status" value="1"/>
</dbReference>
<gene>
    <name evidence="1" type="ORF">G4V39_10695</name>
</gene>
<evidence type="ECO:0000313" key="2">
    <source>
        <dbReference type="Proteomes" id="UP000502179"/>
    </source>
</evidence>
<reference evidence="1 2" key="1">
    <citation type="submission" date="2020-02" db="EMBL/GenBank/DDBJ databases">
        <title>Genome analysis of Thermosulfuriphilus ammonigenes ST65T, an anaerobic thermophilic chemolithoautotrophic bacterium isolated from a deep-sea hydrothermal vent.</title>
        <authorList>
            <person name="Slobodkina G."/>
            <person name="Allioux M."/>
            <person name="Merkel A."/>
            <person name="Alain K."/>
            <person name="Jebbar M."/>
            <person name="Slobodkin A."/>
        </authorList>
    </citation>
    <scope>NUCLEOTIDE SEQUENCE [LARGE SCALE GENOMIC DNA]</scope>
    <source>
        <strain evidence="1 2">ST65</strain>
    </source>
</reference>
<dbReference type="InterPro" id="IPR001206">
    <property type="entry name" value="Diacylglycerol_kinase_cat_dom"/>
</dbReference>
<dbReference type="Gene3D" id="3.40.50.10330">
    <property type="entry name" value="Probable inorganic polyphosphate/atp-NAD kinase, domain 1"/>
    <property type="match status" value="1"/>
</dbReference>
<accession>A0A6G7PYE2</accession>
<dbReference type="GO" id="GO:0016301">
    <property type="term" value="F:kinase activity"/>
    <property type="evidence" value="ECO:0007669"/>
    <property type="project" value="InterPro"/>
</dbReference>
<dbReference type="AlphaFoldDB" id="A0A6G7PYE2"/>
<dbReference type="InterPro" id="IPR017438">
    <property type="entry name" value="ATP-NAD_kinase_N"/>
</dbReference>